<dbReference type="AlphaFoldDB" id="A0A5K1ITI3"/>
<dbReference type="GO" id="GO:0009401">
    <property type="term" value="P:phosphoenolpyruvate-dependent sugar phosphotransferase system"/>
    <property type="evidence" value="ECO:0007669"/>
    <property type="project" value="InterPro"/>
</dbReference>
<keyword evidence="1" id="KW-0472">Membrane</keyword>
<keyword evidence="1" id="KW-0812">Transmembrane</keyword>
<feature type="transmembrane region" description="Helical" evidence="1">
    <location>
        <begin position="68"/>
        <end position="88"/>
    </location>
</feature>
<dbReference type="Pfam" id="PF03608">
    <property type="entry name" value="EII-GUT"/>
    <property type="match status" value="1"/>
</dbReference>
<keyword evidence="1" id="KW-1133">Transmembrane helix</keyword>
<evidence type="ECO:0000313" key="3">
    <source>
        <dbReference type="Proteomes" id="UP000361836"/>
    </source>
</evidence>
<name>A0A5K1ITI3_9ACTN</name>
<dbReference type="InterPro" id="IPR004699">
    <property type="entry name" value="PTS_IID_sorb"/>
</dbReference>
<evidence type="ECO:0000313" key="2">
    <source>
        <dbReference type="EMBL" id="VWL91745.1"/>
    </source>
</evidence>
<protein>
    <submittedName>
        <fullName evidence="2">PTS system glucitol/sorbitol-specific EIIC component</fullName>
    </submittedName>
</protein>
<dbReference type="GO" id="GO:0016020">
    <property type="term" value="C:membrane"/>
    <property type="evidence" value="ECO:0007669"/>
    <property type="project" value="InterPro"/>
</dbReference>
<dbReference type="PANTHER" id="PTHR40399">
    <property type="entry name" value="PTS SYSTEM GLUCITOL/SORBITOL-SPECIFIC EIIC COMPONENT"/>
    <property type="match status" value="1"/>
</dbReference>
<keyword evidence="3" id="KW-1185">Reference proteome</keyword>
<dbReference type="EMBL" id="CABWIE010000010">
    <property type="protein sequence ID" value="VWL91745.1"/>
    <property type="molecule type" value="Genomic_DNA"/>
</dbReference>
<reference evidence="2 3" key="1">
    <citation type="submission" date="2019-10" db="EMBL/GenBank/DDBJ databases">
        <authorList>
            <person name="Wolf R A."/>
        </authorList>
    </citation>
    <scope>NUCLEOTIDE SEQUENCE [LARGE SCALE GENOMIC DNA]</scope>
    <source>
        <strain evidence="2">Collinsella_aerofaciens_MC2</strain>
    </source>
</reference>
<sequence length="181" mass="20155">MGAVNDFLIFLAEGFTGLFNAAGEQFASFITGMIPMLICLILTIKAIIQLIGEERVYGFMKKCTKYAVLRYTLIPFLCTFFLCNPMAYTFGVFVEEDYKPAFYDAVVSMMHPIVGLFPHANSSELFVWLGISAGYEALGKNSSELAIRFLVVGLIVCLIKGIVTEKLYLIMKKRNEAKLAA</sequence>
<dbReference type="PROSITE" id="PS51107">
    <property type="entry name" value="PTS_EIIC_TYPE_5"/>
    <property type="match status" value="1"/>
</dbReference>
<dbReference type="RefSeq" id="WP_152076179.1">
    <property type="nucleotide sequence ID" value="NZ_CAAKNU010000066.1"/>
</dbReference>
<feature type="transmembrane region" description="Helical" evidence="1">
    <location>
        <begin position="145"/>
        <end position="163"/>
    </location>
</feature>
<dbReference type="PIRSF" id="PIRSF038321">
    <property type="entry name" value="PTS_glc_srb_IIC"/>
    <property type="match status" value="1"/>
</dbReference>
<accession>A0A5K1ITI3</accession>
<feature type="transmembrane region" description="Helical" evidence="1">
    <location>
        <begin position="26"/>
        <end position="48"/>
    </location>
</feature>
<gene>
    <name evidence="2" type="primary">srlA</name>
    <name evidence="2" type="ORF">KCJAJFAP_02021</name>
</gene>
<dbReference type="Proteomes" id="UP000361836">
    <property type="component" value="Unassembled WGS sequence"/>
</dbReference>
<evidence type="ECO:0000256" key="1">
    <source>
        <dbReference type="SAM" id="Phobius"/>
    </source>
</evidence>
<proteinExistence type="predicted"/>
<dbReference type="PANTHER" id="PTHR40399:SF1">
    <property type="entry name" value="PTS SYSTEM GLUCITOL_SORBITOL-SPECIFIC EIIC COMPONENT"/>
    <property type="match status" value="1"/>
</dbReference>
<organism evidence="2 3">
    <name type="scientific">Collinsella aerofaciens</name>
    <dbReference type="NCBI Taxonomy" id="74426"/>
    <lineage>
        <taxon>Bacteria</taxon>
        <taxon>Bacillati</taxon>
        <taxon>Actinomycetota</taxon>
        <taxon>Coriobacteriia</taxon>
        <taxon>Coriobacteriales</taxon>
        <taxon>Coriobacteriaceae</taxon>
        <taxon>Collinsella</taxon>
    </lineage>
</organism>